<evidence type="ECO:0000256" key="2">
    <source>
        <dbReference type="ARBA" id="ARBA00005272"/>
    </source>
</evidence>
<organism evidence="7 8">
    <name type="scientific">Shewanella cyperi</name>
    <dbReference type="NCBI Taxonomy" id="2814292"/>
    <lineage>
        <taxon>Bacteria</taxon>
        <taxon>Pseudomonadati</taxon>
        <taxon>Pseudomonadota</taxon>
        <taxon>Gammaproteobacteria</taxon>
        <taxon>Alteromonadales</taxon>
        <taxon>Shewanellaceae</taxon>
        <taxon>Shewanella</taxon>
    </lineage>
</organism>
<dbReference type="GO" id="GO:0003955">
    <property type="term" value="F:NAD(P)H dehydrogenase (quinone) activity"/>
    <property type="evidence" value="ECO:0007669"/>
    <property type="project" value="TreeGrafter"/>
</dbReference>
<dbReference type="InterPro" id="IPR036188">
    <property type="entry name" value="FAD/NAD-bd_sf"/>
</dbReference>
<comment type="similarity">
    <text evidence="2">Belongs to the NADH dehydrogenase family.</text>
</comment>
<comment type="cofactor">
    <cofactor evidence="1">
        <name>FAD</name>
        <dbReference type="ChEBI" id="CHEBI:57692"/>
    </cofactor>
</comment>
<dbReference type="PRINTS" id="PR00368">
    <property type="entry name" value="FADPNR"/>
</dbReference>
<evidence type="ECO:0000256" key="5">
    <source>
        <dbReference type="ARBA" id="ARBA00023002"/>
    </source>
</evidence>
<dbReference type="Gene3D" id="3.50.50.100">
    <property type="match status" value="1"/>
</dbReference>
<dbReference type="PRINTS" id="PR00411">
    <property type="entry name" value="PNDRDTASEI"/>
</dbReference>
<dbReference type="EMBL" id="CP071504">
    <property type="protein sequence ID" value="QSX30876.1"/>
    <property type="molecule type" value="Genomic_DNA"/>
</dbReference>
<dbReference type="InterPro" id="IPR023753">
    <property type="entry name" value="FAD/NAD-binding_dom"/>
</dbReference>
<dbReference type="GO" id="GO:0019646">
    <property type="term" value="P:aerobic electron transport chain"/>
    <property type="evidence" value="ECO:0007669"/>
    <property type="project" value="TreeGrafter"/>
</dbReference>
<keyword evidence="3" id="KW-0285">Flavoprotein</keyword>
<dbReference type="Proteomes" id="UP000663281">
    <property type="component" value="Chromosome"/>
</dbReference>
<reference evidence="7 8" key="1">
    <citation type="submission" date="2021-03" db="EMBL/GenBank/DDBJ databases">
        <title>Novel species identification of genus Shewanella.</title>
        <authorList>
            <person name="Liu G."/>
            <person name="Zhang Q."/>
        </authorList>
    </citation>
    <scope>NUCLEOTIDE SEQUENCE [LARGE SCALE GENOMIC DNA]</scope>
    <source>
        <strain evidence="7 8">FJAT-53726</strain>
    </source>
</reference>
<name>A0A974XM12_9GAMM</name>
<dbReference type="InterPro" id="IPR051169">
    <property type="entry name" value="NADH-Q_oxidoreductase"/>
</dbReference>
<dbReference type="RefSeq" id="WP_207325604.1">
    <property type="nucleotide sequence ID" value="NZ_CP071504.1"/>
</dbReference>
<dbReference type="PANTHER" id="PTHR42913">
    <property type="entry name" value="APOPTOSIS-INDUCING FACTOR 1"/>
    <property type="match status" value="1"/>
</dbReference>
<sequence>MTSKRIVIVGGGAGGLALASKLGRSLGLKGEADICLIDRNPIHIWKPKLHELAVGVIDQSVEGVFYRDHGLKNGYRYQRGELEQCDPDAKTIQLAAMYNEQNELLLPPRTLQYDLLVLAVGGISNSFNTPGAEKHCIFLDSLNSAELFHRRLLDGLMLLNDSHQRLSIGIVGAGATGVELSAELHHVIESVREYGYQNISKHHLDIHLIEAAPKILPQLPDKVSGRAQAVLDRIGVRLHLGVQVKEVTQSGFVTQDGTLIKADLKVWAAGIKGPKVFADLTKLPINGRNQVEVDACMRVKGHNDIYAIGDCASLIMDNGQPVPPRAQAASQMAATLYQNILARLKDGAEKPFHYRDYGSLVSLSRFSAVGNLMGNLRSGDFFIEGHIARFMYNSLYQRHLASLFGWFSALVYRLAQKLLRWQRPKLKLH</sequence>
<dbReference type="Pfam" id="PF07992">
    <property type="entry name" value="Pyr_redox_2"/>
    <property type="match status" value="1"/>
</dbReference>
<evidence type="ECO:0000256" key="4">
    <source>
        <dbReference type="ARBA" id="ARBA00022827"/>
    </source>
</evidence>
<evidence type="ECO:0000313" key="7">
    <source>
        <dbReference type="EMBL" id="QSX30876.1"/>
    </source>
</evidence>
<keyword evidence="4" id="KW-0274">FAD</keyword>
<dbReference type="SUPFAM" id="SSF51905">
    <property type="entry name" value="FAD/NAD(P)-binding domain"/>
    <property type="match status" value="1"/>
</dbReference>
<evidence type="ECO:0000259" key="6">
    <source>
        <dbReference type="Pfam" id="PF07992"/>
    </source>
</evidence>
<evidence type="ECO:0000313" key="8">
    <source>
        <dbReference type="Proteomes" id="UP000663281"/>
    </source>
</evidence>
<evidence type="ECO:0000256" key="1">
    <source>
        <dbReference type="ARBA" id="ARBA00001974"/>
    </source>
</evidence>
<dbReference type="KEGG" id="scyp:JYB88_04260"/>
<feature type="domain" description="FAD/NAD(P)-binding" evidence="6">
    <location>
        <begin position="5"/>
        <end position="333"/>
    </location>
</feature>
<gene>
    <name evidence="7" type="ORF">JYB88_04260</name>
</gene>
<protein>
    <submittedName>
        <fullName evidence="7">NAD(P)/FAD-dependent oxidoreductase</fullName>
    </submittedName>
</protein>
<keyword evidence="8" id="KW-1185">Reference proteome</keyword>
<accession>A0A974XM12</accession>
<proteinExistence type="inferred from homology"/>
<dbReference type="AlphaFoldDB" id="A0A974XM12"/>
<keyword evidence="5" id="KW-0560">Oxidoreductase</keyword>
<evidence type="ECO:0000256" key="3">
    <source>
        <dbReference type="ARBA" id="ARBA00022630"/>
    </source>
</evidence>
<dbReference type="PANTHER" id="PTHR42913:SF3">
    <property type="entry name" value="64 KDA MITOCHONDRIAL NADH DEHYDROGENASE (EUROFUNG)"/>
    <property type="match status" value="1"/>
</dbReference>